<sequence length="50" mass="5627">SLLRRQRGDCKLLSCTIEFITSSQEFGFFGAVTTALEMTVTDIIKHRFSA</sequence>
<proteinExistence type="predicted"/>
<dbReference type="AlphaFoldDB" id="E4Z5P6"/>
<dbReference type="Proteomes" id="UP000011014">
    <property type="component" value="Unassembled WGS sequence"/>
</dbReference>
<dbReference type="EMBL" id="FN657751">
    <property type="protein sequence ID" value="CBY43024.1"/>
    <property type="molecule type" value="Genomic_DNA"/>
</dbReference>
<protein>
    <submittedName>
        <fullName evidence="1">Uncharacterized protein</fullName>
    </submittedName>
</protein>
<name>E4Z5P6_OIKDI</name>
<gene>
    <name evidence="1" type="ORF">GSOID_T00026766001</name>
</gene>
<reference evidence="1" key="1">
    <citation type="journal article" date="2010" name="Science">
        <title>Plasticity of animal genome architecture unmasked by rapid evolution of a pelagic tunicate.</title>
        <authorList>
            <person name="Denoeud F."/>
            <person name="Henriet S."/>
            <person name="Mungpakdee S."/>
            <person name="Aury J.M."/>
            <person name="Da Silva C."/>
            <person name="Brinkmann H."/>
            <person name="Mikhaleva J."/>
            <person name="Olsen L.C."/>
            <person name="Jubin C."/>
            <person name="Canestro C."/>
            <person name="Bouquet J.M."/>
            <person name="Danks G."/>
            <person name="Poulain J."/>
            <person name="Campsteijn C."/>
            <person name="Adamski M."/>
            <person name="Cross I."/>
            <person name="Yadetie F."/>
            <person name="Muffato M."/>
            <person name="Louis A."/>
            <person name="Butcher S."/>
            <person name="Tsagkogeorga G."/>
            <person name="Konrad A."/>
            <person name="Singh S."/>
            <person name="Jensen M.F."/>
            <person name="Cong E.H."/>
            <person name="Eikeseth-Otteraa H."/>
            <person name="Noel B."/>
            <person name="Anthouard V."/>
            <person name="Porcel B.M."/>
            <person name="Kachouri-Lafond R."/>
            <person name="Nishino A."/>
            <person name="Ugolini M."/>
            <person name="Chourrout P."/>
            <person name="Nishida H."/>
            <person name="Aasland R."/>
            <person name="Huzurbazar S."/>
            <person name="Westhof E."/>
            <person name="Delsuc F."/>
            <person name="Lehrach H."/>
            <person name="Reinhardt R."/>
            <person name="Weissenbach J."/>
            <person name="Roy S.W."/>
            <person name="Artiguenave F."/>
            <person name="Postlethwait J.H."/>
            <person name="Manak J.R."/>
            <person name="Thompson E.M."/>
            <person name="Jaillon O."/>
            <person name="Du Pasquier L."/>
            <person name="Boudinot P."/>
            <person name="Liberles D.A."/>
            <person name="Volff J.N."/>
            <person name="Philippe H."/>
            <person name="Lenhard B."/>
            <person name="Roest Crollius H."/>
            <person name="Wincker P."/>
            <person name="Chourrout D."/>
        </authorList>
    </citation>
    <scope>NUCLEOTIDE SEQUENCE [LARGE SCALE GENOMIC DNA]</scope>
</reference>
<accession>E4Z5P6</accession>
<feature type="non-terminal residue" evidence="1">
    <location>
        <position position="1"/>
    </location>
</feature>
<organism evidence="1">
    <name type="scientific">Oikopleura dioica</name>
    <name type="common">Tunicate</name>
    <dbReference type="NCBI Taxonomy" id="34765"/>
    <lineage>
        <taxon>Eukaryota</taxon>
        <taxon>Metazoa</taxon>
        <taxon>Chordata</taxon>
        <taxon>Tunicata</taxon>
        <taxon>Appendicularia</taxon>
        <taxon>Copelata</taxon>
        <taxon>Oikopleuridae</taxon>
        <taxon>Oikopleura</taxon>
    </lineage>
</organism>
<evidence type="ECO:0000313" key="1">
    <source>
        <dbReference type="EMBL" id="CBY43024.1"/>
    </source>
</evidence>